<gene>
    <name evidence="2" type="ORF">KYD98_09380</name>
</gene>
<sequence>MKMKKLLSIGALTLAMTCSVSVTAFAADNVKVNDPDVKVEYNDTLVMKELAKKIIKGETVHIGDKEFNKNTTVGTLIPNTKDIKAEIKKHNLYEKYKDNKAFKKYIGMISKDGNIASNGNKMLAEMTQEDYDTVIAITEDLINTINNETNGQYREDKEKIALDLVKHTMFNGYYVSFGKNKDGLTTLSVEKNGEITGQVTFKNVTDLLDILKKANVETIKGFVDKARAENK</sequence>
<evidence type="ECO:0000256" key="1">
    <source>
        <dbReference type="SAM" id="SignalP"/>
    </source>
</evidence>
<reference evidence="2 3" key="1">
    <citation type="submission" date="2021-07" db="EMBL/GenBank/DDBJ databases">
        <title>Clostridium weizhouense sp. nov., an anaerobic bacterium isolated from activated sludge of Petroleum wastewater.</title>
        <authorList>
            <person name="Li Q."/>
        </authorList>
    </citation>
    <scope>NUCLEOTIDE SEQUENCE [LARGE SCALE GENOMIC DNA]</scope>
    <source>
        <strain evidence="2 3">YB-6</strain>
    </source>
</reference>
<protein>
    <submittedName>
        <fullName evidence="2">Uncharacterized protein</fullName>
    </submittedName>
</protein>
<evidence type="ECO:0000313" key="2">
    <source>
        <dbReference type="EMBL" id="MBW6410307.1"/>
    </source>
</evidence>
<keyword evidence="3" id="KW-1185">Reference proteome</keyword>
<proteinExistence type="predicted"/>
<dbReference type="RefSeq" id="WP_219779512.1">
    <property type="nucleotide sequence ID" value="NZ_JAHXPT010000006.1"/>
</dbReference>
<evidence type="ECO:0000313" key="3">
    <source>
        <dbReference type="Proteomes" id="UP001519921"/>
    </source>
</evidence>
<accession>A0ABS7ANV0</accession>
<name>A0ABS7ANV0_9CLOT</name>
<dbReference type="Proteomes" id="UP001519921">
    <property type="component" value="Unassembled WGS sequence"/>
</dbReference>
<feature type="chain" id="PRO_5046465524" evidence="1">
    <location>
        <begin position="27"/>
        <end position="231"/>
    </location>
</feature>
<comment type="caution">
    <text evidence="2">The sequence shown here is derived from an EMBL/GenBank/DDBJ whole genome shotgun (WGS) entry which is preliminary data.</text>
</comment>
<keyword evidence="1" id="KW-0732">Signal</keyword>
<dbReference type="EMBL" id="JAHXPT010000006">
    <property type="protein sequence ID" value="MBW6410307.1"/>
    <property type="molecule type" value="Genomic_DNA"/>
</dbReference>
<feature type="signal peptide" evidence="1">
    <location>
        <begin position="1"/>
        <end position="26"/>
    </location>
</feature>
<organism evidence="2 3">
    <name type="scientific">Clostridium weizhouense</name>
    <dbReference type="NCBI Taxonomy" id="2859781"/>
    <lineage>
        <taxon>Bacteria</taxon>
        <taxon>Bacillati</taxon>
        <taxon>Bacillota</taxon>
        <taxon>Clostridia</taxon>
        <taxon>Eubacteriales</taxon>
        <taxon>Clostridiaceae</taxon>
        <taxon>Clostridium</taxon>
    </lineage>
</organism>